<accession>A0A1D2NM41</accession>
<evidence type="ECO:0000313" key="3">
    <source>
        <dbReference type="Proteomes" id="UP000094527"/>
    </source>
</evidence>
<feature type="chain" id="PRO_5008905750" evidence="1">
    <location>
        <begin position="20"/>
        <end position="624"/>
    </location>
</feature>
<keyword evidence="1" id="KW-0732">Signal</keyword>
<gene>
    <name evidence="2" type="ORF">Ocin01_00371</name>
</gene>
<dbReference type="AlphaFoldDB" id="A0A1D2NM41"/>
<comment type="caution">
    <text evidence="2">The sequence shown here is derived from an EMBL/GenBank/DDBJ whole genome shotgun (WGS) entry which is preliminary data.</text>
</comment>
<reference evidence="2 3" key="1">
    <citation type="journal article" date="2016" name="Genome Biol. Evol.">
        <title>Gene Family Evolution Reflects Adaptation to Soil Environmental Stressors in the Genome of the Collembolan Orchesella cincta.</title>
        <authorList>
            <person name="Faddeeva-Vakhrusheva A."/>
            <person name="Derks M.F."/>
            <person name="Anvar S.Y."/>
            <person name="Agamennone V."/>
            <person name="Suring W."/>
            <person name="Smit S."/>
            <person name="van Straalen N.M."/>
            <person name="Roelofs D."/>
        </authorList>
    </citation>
    <scope>NUCLEOTIDE SEQUENCE [LARGE SCALE GENOMIC DNA]</scope>
    <source>
        <tissue evidence="2">Mixed pool</tissue>
    </source>
</reference>
<dbReference type="EMBL" id="LJIJ01000007">
    <property type="protein sequence ID" value="ODN06340.1"/>
    <property type="molecule type" value="Genomic_DNA"/>
</dbReference>
<organism evidence="2 3">
    <name type="scientific">Orchesella cincta</name>
    <name type="common">Springtail</name>
    <name type="synonym">Podura cincta</name>
    <dbReference type="NCBI Taxonomy" id="48709"/>
    <lineage>
        <taxon>Eukaryota</taxon>
        <taxon>Metazoa</taxon>
        <taxon>Ecdysozoa</taxon>
        <taxon>Arthropoda</taxon>
        <taxon>Hexapoda</taxon>
        <taxon>Collembola</taxon>
        <taxon>Entomobryomorpha</taxon>
        <taxon>Entomobryoidea</taxon>
        <taxon>Orchesellidae</taxon>
        <taxon>Orchesellinae</taxon>
        <taxon>Orchesella</taxon>
    </lineage>
</organism>
<sequence length="624" mass="68861">MHSVTVFLGFCLALTVALALPSPQIQHGESKASESHRLRPVRANLNDQQLKSVITLRHLATLQPRDWFSDLIRETLNLTVKELLAKTEETFKALDRVTNGGLQQLKQVLELATPEEQTEINKIINSTIGGILNQSNEFLKDLGLVLPNISSMKATRYDAAADIILALLGVSLEELIIAIANAMECSLDLIDRAIIDLTALAQQAGPNVAGALTEISVSFKNEGANWLIPMVDQLHQLVSSTGGGCTRSRQTNPVNIQGGDDMLAKTVSLMLGIRIKTAAFQAEDAFPKLVKILESTRDILERTLAPEVQTKVMAIYDNAIDDVIRQAKPIFETLLQFQEPARRDHAFVYNLLNSVLGIGLDNFKNYLRFASNQIESTIKTATTEMFVASISGGIMPALDVWKILHGKLIAAKLVSKPLRDTLKPLLDSPEEEYADGSDEWSNPDGALYNRDALINTVSMLLNFNVSDATRELKIALQGLDSLMEASLHDLDQILPYEEMPHLRSEILGIMNNTLTEIHIALQPMFDVLLPFLPDTTRSNRDIALNIYTAINRLDGTQFLSYCSLTSTKIPLLTSEATYLIQTAASKASSEVQRDLLTLLQRSDEATDVILKPFLDSLGHIITPF</sequence>
<dbReference type="OMA" id="IANAMEC"/>
<evidence type="ECO:0000313" key="2">
    <source>
        <dbReference type="EMBL" id="ODN06340.1"/>
    </source>
</evidence>
<protein>
    <submittedName>
        <fullName evidence="2">Uncharacterized protein</fullName>
    </submittedName>
</protein>
<keyword evidence="3" id="KW-1185">Reference proteome</keyword>
<name>A0A1D2NM41_ORCCI</name>
<proteinExistence type="predicted"/>
<evidence type="ECO:0000256" key="1">
    <source>
        <dbReference type="SAM" id="SignalP"/>
    </source>
</evidence>
<dbReference type="Proteomes" id="UP000094527">
    <property type="component" value="Unassembled WGS sequence"/>
</dbReference>
<feature type="signal peptide" evidence="1">
    <location>
        <begin position="1"/>
        <end position="19"/>
    </location>
</feature>